<evidence type="ECO:0000313" key="2">
    <source>
        <dbReference type="EMBL" id="CAG8854836.1"/>
    </source>
</evidence>
<dbReference type="InterPro" id="IPR038765">
    <property type="entry name" value="Papain-like_cys_pep_sf"/>
</dbReference>
<dbReference type="EMBL" id="CAJVQB010142926">
    <property type="protein sequence ID" value="CAG8854836.1"/>
    <property type="molecule type" value="Genomic_DNA"/>
</dbReference>
<gene>
    <name evidence="2" type="ORF">GMARGA_LOCUS43657</name>
</gene>
<feature type="non-terminal residue" evidence="2">
    <location>
        <position position="1"/>
    </location>
</feature>
<dbReference type="PROSITE" id="PS50802">
    <property type="entry name" value="OTU"/>
    <property type="match status" value="1"/>
</dbReference>
<dbReference type="Proteomes" id="UP000789901">
    <property type="component" value="Unassembled WGS sequence"/>
</dbReference>
<organism evidence="2 3">
    <name type="scientific">Gigaspora margarita</name>
    <dbReference type="NCBI Taxonomy" id="4874"/>
    <lineage>
        <taxon>Eukaryota</taxon>
        <taxon>Fungi</taxon>
        <taxon>Fungi incertae sedis</taxon>
        <taxon>Mucoromycota</taxon>
        <taxon>Glomeromycotina</taxon>
        <taxon>Glomeromycetes</taxon>
        <taxon>Diversisporales</taxon>
        <taxon>Gigasporaceae</taxon>
        <taxon>Gigaspora</taxon>
    </lineage>
</organism>
<feature type="domain" description="OTU" evidence="1">
    <location>
        <begin position="20"/>
        <end position="154"/>
    </location>
</feature>
<keyword evidence="3" id="KW-1185">Reference proteome</keyword>
<dbReference type="InterPro" id="IPR003323">
    <property type="entry name" value="OTU_dom"/>
</dbReference>
<reference evidence="2 3" key="1">
    <citation type="submission" date="2021-06" db="EMBL/GenBank/DDBJ databases">
        <authorList>
            <person name="Kallberg Y."/>
            <person name="Tangrot J."/>
            <person name="Rosling A."/>
        </authorList>
    </citation>
    <scope>NUCLEOTIDE SEQUENCE [LARGE SCALE GENOMIC DNA]</scope>
    <source>
        <strain evidence="2 3">120-4 pot B 10/14</strain>
    </source>
</reference>
<dbReference type="SUPFAM" id="SSF54001">
    <property type="entry name" value="Cysteine proteinases"/>
    <property type="match status" value="1"/>
</dbReference>
<evidence type="ECO:0000259" key="1">
    <source>
        <dbReference type="PROSITE" id="PS50802"/>
    </source>
</evidence>
<dbReference type="CDD" id="cd22744">
    <property type="entry name" value="OTU"/>
    <property type="match status" value="1"/>
</dbReference>
<proteinExistence type="predicted"/>
<name>A0ABN7XHT3_GIGMA</name>
<comment type="caution">
    <text evidence="2">The sequence shown here is derived from an EMBL/GenBank/DDBJ whole genome shotgun (WGS) entry which is preliminary data.</text>
</comment>
<evidence type="ECO:0000313" key="3">
    <source>
        <dbReference type="Proteomes" id="UP000789901"/>
    </source>
</evidence>
<dbReference type="Gene3D" id="3.90.70.80">
    <property type="match status" value="1"/>
</dbReference>
<protein>
    <submittedName>
        <fullName evidence="2">44549_t:CDS:1</fullName>
    </submittedName>
</protein>
<sequence>SLNRELYNTDIPKFMHEHILEYINVMGDGNCGFRAIAVSIGKPEDYWADVRKFIYNELYNRKSHYIQLFLEKEKEYNEILYATQWEAGPCTSDHWMSMPSFGYVIANAFQRPVHYFSKHISLTFLPDNTPLNRNAPIVFAYISEQRHFIMIRLKSNVPVPPIAKGWEDVCSEQSKLWKTLFSTRIAHFNKEYEQYQYIEKEN</sequence>
<accession>A0ABN7XHT3</accession>